<evidence type="ECO:0000313" key="3">
    <source>
        <dbReference type="Proteomes" id="UP000259864"/>
    </source>
</evidence>
<dbReference type="InterPro" id="IPR022382">
    <property type="entry name" value="Mycoplasma_peptidase_DUF31"/>
</dbReference>
<dbReference type="Proteomes" id="UP000259864">
    <property type="component" value="Chromosome 1"/>
</dbReference>
<feature type="non-terminal residue" evidence="2">
    <location>
        <position position="50"/>
    </location>
</feature>
<protein>
    <submittedName>
        <fullName evidence="2">Membrane-associated lipoprotein</fullName>
    </submittedName>
</protein>
<accession>A0A3B0PE16</accession>
<reference evidence="3" key="1">
    <citation type="submission" date="2018-06" db="EMBL/GenBank/DDBJ databases">
        <authorList>
            <consortium name="Pathogen Informatics"/>
        </authorList>
    </citation>
    <scope>NUCLEOTIDE SEQUENCE [LARGE SCALE GENOMIC DNA]</scope>
    <source>
        <strain evidence="3">NCTC10135</strain>
    </source>
</reference>
<feature type="domain" description="DUF31" evidence="1">
    <location>
        <begin position="1"/>
        <end position="49"/>
    </location>
</feature>
<evidence type="ECO:0000313" key="2">
    <source>
        <dbReference type="EMBL" id="SYV89756.1"/>
    </source>
</evidence>
<organism evidence="2 3">
    <name type="scientific">Metamycoplasma alkalescens</name>
    <dbReference type="NCBI Taxonomy" id="45363"/>
    <lineage>
        <taxon>Bacteria</taxon>
        <taxon>Bacillati</taxon>
        <taxon>Mycoplasmatota</taxon>
        <taxon>Mycoplasmoidales</taxon>
        <taxon>Metamycoplasmataceae</taxon>
        <taxon>Metamycoplasma</taxon>
    </lineage>
</organism>
<dbReference type="STRING" id="1188234.MALK_2190"/>
<dbReference type="EMBL" id="LS991949">
    <property type="protein sequence ID" value="SYV89756.1"/>
    <property type="molecule type" value="Genomic_DNA"/>
</dbReference>
<proteinExistence type="predicted"/>
<name>A0A3B0PE16_9BACT</name>
<dbReference type="Pfam" id="PF01732">
    <property type="entry name" value="Mycop_pep_DUF31"/>
    <property type="match status" value="1"/>
</dbReference>
<dbReference type="AlphaFoldDB" id="A0A3B0PE16"/>
<sequence>MSYNVGYRSFKNMPGVLDTFIASPKTGKDFYVLNGKKYANMGLGYMPRRW</sequence>
<evidence type="ECO:0000259" key="1">
    <source>
        <dbReference type="Pfam" id="PF01732"/>
    </source>
</evidence>
<gene>
    <name evidence="2" type="ORF">NCTC10135_00256</name>
</gene>
<keyword evidence="2" id="KW-0449">Lipoprotein</keyword>
<dbReference type="KEGG" id="mala:NCTC10135_00256"/>